<evidence type="ECO:0000313" key="3">
    <source>
        <dbReference type="Proteomes" id="UP001604336"/>
    </source>
</evidence>
<dbReference type="InterPro" id="IPR006553">
    <property type="entry name" value="Leu-rich_rpt_Cys-con_subtyp"/>
</dbReference>
<keyword evidence="3" id="KW-1185">Reference proteome</keyword>
<organism evidence="2 3">
    <name type="scientific">Abeliophyllum distichum</name>
    <dbReference type="NCBI Taxonomy" id="126358"/>
    <lineage>
        <taxon>Eukaryota</taxon>
        <taxon>Viridiplantae</taxon>
        <taxon>Streptophyta</taxon>
        <taxon>Embryophyta</taxon>
        <taxon>Tracheophyta</taxon>
        <taxon>Spermatophyta</taxon>
        <taxon>Magnoliopsida</taxon>
        <taxon>eudicotyledons</taxon>
        <taxon>Gunneridae</taxon>
        <taxon>Pentapetalae</taxon>
        <taxon>asterids</taxon>
        <taxon>lamiids</taxon>
        <taxon>Lamiales</taxon>
        <taxon>Oleaceae</taxon>
        <taxon>Forsythieae</taxon>
        <taxon>Abeliophyllum</taxon>
    </lineage>
</organism>
<evidence type="ECO:0000313" key="2">
    <source>
        <dbReference type="EMBL" id="KAL2506753.1"/>
    </source>
</evidence>
<dbReference type="Pfam" id="PF13516">
    <property type="entry name" value="LRR_6"/>
    <property type="match status" value="1"/>
</dbReference>
<dbReference type="InterPro" id="IPR001611">
    <property type="entry name" value="Leu-rich_rpt"/>
</dbReference>
<dbReference type="InterPro" id="IPR032675">
    <property type="entry name" value="LRR_dom_sf"/>
</dbReference>
<protein>
    <submittedName>
        <fullName evidence="2">F-box/LRR-repeat protein 4</fullName>
    </submittedName>
</protein>
<dbReference type="SMART" id="SM00367">
    <property type="entry name" value="LRR_CC"/>
    <property type="match status" value="6"/>
</dbReference>
<feature type="domain" description="F-box/LRR-repeat protein 15-like leucin rich repeat" evidence="1">
    <location>
        <begin position="49"/>
        <end position="145"/>
    </location>
</feature>
<accession>A0ABD1T261</accession>
<proteinExistence type="predicted"/>
<dbReference type="PANTHER" id="PTHR13318">
    <property type="entry name" value="PARTNER OF PAIRED, ISOFORM B-RELATED"/>
    <property type="match status" value="1"/>
</dbReference>
<dbReference type="AlphaFoldDB" id="A0ABD1T261"/>
<dbReference type="EMBL" id="JBFOLK010000006">
    <property type="protein sequence ID" value="KAL2506753.1"/>
    <property type="molecule type" value="Genomic_DNA"/>
</dbReference>
<name>A0ABD1T261_9LAMI</name>
<reference evidence="3" key="1">
    <citation type="submission" date="2024-07" db="EMBL/GenBank/DDBJ databases">
        <title>Two chromosome-level genome assemblies of Korean endemic species Abeliophyllum distichum and Forsythia ovata (Oleaceae).</title>
        <authorList>
            <person name="Jang H."/>
        </authorList>
    </citation>
    <scope>NUCLEOTIDE SEQUENCE [LARGE SCALE GENOMIC DNA]</scope>
</reference>
<dbReference type="Pfam" id="PF25372">
    <property type="entry name" value="DUF7885"/>
    <property type="match status" value="1"/>
</dbReference>
<dbReference type="Proteomes" id="UP001604336">
    <property type="component" value="Unassembled WGS sequence"/>
</dbReference>
<dbReference type="PANTHER" id="PTHR13318:SF105">
    <property type="entry name" value="F-BOX_LRR-REPEAT PROTEIN 3"/>
    <property type="match status" value="1"/>
</dbReference>
<comment type="caution">
    <text evidence="2">The sequence shown here is derived from an EMBL/GenBank/DDBJ whole genome shotgun (WGS) entry which is preliminary data.</text>
</comment>
<dbReference type="Gene3D" id="3.80.10.10">
    <property type="entry name" value="Ribonuclease Inhibitor"/>
    <property type="match status" value="2"/>
</dbReference>
<gene>
    <name evidence="2" type="ORF">Adt_22374</name>
</gene>
<dbReference type="SUPFAM" id="SSF52047">
    <property type="entry name" value="RNI-like"/>
    <property type="match status" value="1"/>
</dbReference>
<evidence type="ECO:0000259" key="1">
    <source>
        <dbReference type="Pfam" id="PF25372"/>
    </source>
</evidence>
<sequence>MSISLLMMLVRGRRINRPPLAGQSVSEQNGMGTSSLSDSGLADVGDGFKRLEKLSLIWCSNVTDVGLSSIAEKSKVLKSLDIQTCHVGDKGLAAVGKYCTQLEDLNLWSCKGLTDTGLILLAIDCGRTLKSLGLAPCAKITDASLAACRNLTDEALQAVGKFCQFRSYWLYTASIISQTSLDSIVVGCTELMHLEVNGRQNIGTSRLQSIVKSCIRLSELALHCQKVENDAPCEIGLGCKDLQSLHLEDCSGIGDESICCIARGYKNLKKLHIS</sequence>
<dbReference type="InterPro" id="IPR057207">
    <property type="entry name" value="FBXL15_LRR"/>
</dbReference>